<comment type="caution">
    <text evidence="4">The sequence shown here is derived from an EMBL/GenBank/DDBJ whole genome shotgun (WGS) entry which is preliminary data.</text>
</comment>
<evidence type="ECO:0000256" key="2">
    <source>
        <dbReference type="ARBA" id="ARBA00023002"/>
    </source>
</evidence>
<sequence length="276" mass="29056">MNLLLDPAQHGLLAAVEQSGTAAGPGASGWEVVDGLGLSELLLPEPGRAPLLGLLEWCLVLEELGAGCRDHALVRQVRALLDTLTAGPADPRAGEEFLRWARARRADADPREELPAALARTTAAADPRTARDVADRDLIALGAYAVGVGRRCLELAQQRASRRVVAGRRLLEHQGTSHRIARCAVDLVLARAGLWRAAQGEDQGERAAHRAPAAAAASLSAALDCAHTAVQVFGAAGTSDPDVVRLFRTAYSLGSVAGSARVLWQSAGTRRLQSPF</sequence>
<dbReference type="InterPro" id="IPR009075">
    <property type="entry name" value="AcylCo_DH/oxidase_C"/>
</dbReference>
<keyword evidence="2" id="KW-0560">Oxidoreductase</keyword>
<keyword evidence="1" id="KW-0285">Flavoprotein</keyword>
<dbReference type="Pfam" id="PF00441">
    <property type="entry name" value="Acyl-CoA_dh_1"/>
    <property type="match status" value="1"/>
</dbReference>
<name>A0ABP9DCM5_9ACTN</name>
<evidence type="ECO:0000313" key="4">
    <source>
        <dbReference type="EMBL" id="GAA4834517.1"/>
    </source>
</evidence>
<evidence type="ECO:0000259" key="3">
    <source>
        <dbReference type="Pfam" id="PF00441"/>
    </source>
</evidence>
<gene>
    <name evidence="4" type="ORF">GCM10023235_06350</name>
</gene>
<keyword evidence="5" id="KW-1185">Reference proteome</keyword>
<dbReference type="Gene3D" id="1.20.140.10">
    <property type="entry name" value="Butyryl-CoA Dehydrogenase, subunit A, domain 3"/>
    <property type="match status" value="1"/>
</dbReference>
<dbReference type="Proteomes" id="UP001501752">
    <property type="component" value="Unassembled WGS sequence"/>
</dbReference>
<evidence type="ECO:0000313" key="5">
    <source>
        <dbReference type="Proteomes" id="UP001501752"/>
    </source>
</evidence>
<dbReference type="SUPFAM" id="SSF47203">
    <property type="entry name" value="Acyl-CoA dehydrogenase C-terminal domain-like"/>
    <property type="match status" value="1"/>
</dbReference>
<protein>
    <recommendedName>
        <fullName evidence="3">Acyl-CoA dehydrogenase/oxidase C-terminal domain-containing protein</fullName>
    </recommendedName>
</protein>
<organism evidence="4 5">
    <name type="scientific">Kitasatospora terrestris</name>
    <dbReference type="NCBI Taxonomy" id="258051"/>
    <lineage>
        <taxon>Bacteria</taxon>
        <taxon>Bacillati</taxon>
        <taxon>Actinomycetota</taxon>
        <taxon>Actinomycetes</taxon>
        <taxon>Kitasatosporales</taxon>
        <taxon>Streptomycetaceae</taxon>
        <taxon>Kitasatospora</taxon>
    </lineage>
</organism>
<feature type="domain" description="Acyl-CoA dehydrogenase/oxidase C-terminal" evidence="3">
    <location>
        <begin position="139"/>
        <end position="265"/>
    </location>
</feature>
<dbReference type="EMBL" id="BAABIS010000001">
    <property type="protein sequence ID" value="GAA4834517.1"/>
    <property type="molecule type" value="Genomic_DNA"/>
</dbReference>
<reference evidence="5" key="1">
    <citation type="journal article" date="2019" name="Int. J. Syst. Evol. Microbiol.">
        <title>The Global Catalogue of Microorganisms (GCM) 10K type strain sequencing project: providing services to taxonomists for standard genome sequencing and annotation.</title>
        <authorList>
            <consortium name="The Broad Institute Genomics Platform"/>
            <consortium name="The Broad Institute Genome Sequencing Center for Infectious Disease"/>
            <person name="Wu L."/>
            <person name="Ma J."/>
        </authorList>
    </citation>
    <scope>NUCLEOTIDE SEQUENCE [LARGE SCALE GENOMIC DNA]</scope>
    <source>
        <strain evidence="5">JCM 13006</strain>
    </source>
</reference>
<dbReference type="RefSeq" id="WP_345695202.1">
    <property type="nucleotide sequence ID" value="NZ_BAABIS010000001.1"/>
</dbReference>
<proteinExistence type="predicted"/>
<dbReference type="InterPro" id="IPR036250">
    <property type="entry name" value="AcylCo_DH-like_C"/>
</dbReference>
<accession>A0ABP9DCM5</accession>
<evidence type="ECO:0000256" key="1">
    <source>
        <dbReference type="ARBA" id="ARBA00022630"/>
    </source>
</evidence>
<dbReference type="InterPro" id="IPR050741">
    <property type="entry name" value="Acyl-CoA_dehydrogenase"/>
</dbReference>
<dbReference type="PANTHER" id="PTHR48083:SF2">
    <property type="entry name" value="MEDIUM-CHAIN SPECIFIC ACYL-COA DEHYDROGENASE, MITOCHONDRIAL"/>
    <property type="match status" value="1"/>
</dbReference>
<dbReference type="PANTHER" id="PTHR48083">
    <property type="entry name" value="MEDIUM-CHAIN SPECIFIC ACYL-COA DEHYDROGENASE, MITOCHONDRIAL-RELATED"/>
    <property type="match status" value="1"/>
</dbReference>